<dbReference type="Ensembl" id="ENSLLET00000031244.1">
    <property type="protein sequence ID" value="ENSLLEP00000030082.1"/>
    <property type="gene ID" value="ENSLLEG00000019064.1"/>
</dbReference>
<feature type="compositionally biased region" description="Polar residues" evidence="36">
    <location>
        <begin position="1161"/>
        <end position="1179"/>
    </location>
</feature>
<evidence type="ECO:0000256" key="17">
    <source>
        <dbReference type="ARBA" id="ARBA00022771"/>
    </source>
</evidence>
<dbReference type="Proteomes" id="UP000694569">
    <property type="component" value="Unplaced"/>
</dbReference>
<dbReference type="Gene3D" id="3.40.800.20">
    <property type="entry name" value="Histone deacetylase domain"/>
    <property type="match status" value="2"/>
</dbReference>
<evidence type="ECO:0000256" key="4">
    <source>
        <dbReference type="ARBA" id="ARBA00004279"/>
    </source>
</evidence>
<keyword evidence="16" id="KW-0677">Repeat</keyword>
<dbReference type="GO" id="GO:0141221">
    <property type="term" value="F:histone deacetylase activity, hydrolytic mechanism"/>
    <property type="evidence" value="ECO:0007669"/>
    <property type="project" value="UniProtKB-EC"/>
</dbReference>
<name>A0A8C5Q0G5_9ANUR</name>
<dbReference type="OrthoDB" id="424012at2759"/>
<feature type="compositionally biased region" description="Low complexity" evidence="36">
    <location>
        <begin position="1064"/>
        <end position="1086"/>
    </location>
</feature>
<evidence type="ECO:0000313" key="39">
    <source>
        <dbReference type="Proteomes" id="UP000694569"/>
    </source>
</evidence>
<dbReference type="InterPro" id="IPR023801">
    <property type="entry name" value="His_deacetylse_dom"/>
</dbReference>
<dbReference type="GO" id="GO:0051130">
    <property type="term" value="P:positive regulation of cellular component organization"/>
    <property type="evidence" value="ECO:0007669"/>
    <property type="project" value="UniProtKB-ARBA"/>
</dbReference>
<comment type="pathway">
    <text evidence="8">Protein modification; protein ubiquitination.</text>
</comment>
<evidence type="ECO:0000256" key="15">
    <source>
        <dbReference type="ARBA" id="ARBA00022723"/>
    </source>
</evidence>
<proteinExistence type="inferred from homology"/>
<evidence type="ECO:0000256" key="26">
    <source>
        <dbReference type="ARBA" id="ARBA00023212"/>
    </source>
</evidence>
<dbReference type="GO" id="GO:0030424">
    <property type="term" value="C:axon"/>
    <property type="evidence" value="ECO:0007669"/>
    <property type="project" value="UniProtKB-SubCell"/>
</dbReference>
<protein>
    <recommendedName>
        <fullName evidence="33">Protein deacetylase HDAC6</fullName>
    </recommendedName>
    <alternativeName>
        <fullName evidence="34">Tubulin-lysine deacetylase HDAC6</fullName>
    </alternativeName>
</protein>
<evidence type="ECO:0000256" key="20">
    <source>
        <dbReference type="ARBA" id="ARBA00022833"/>
    </source>
</evidence>
<evidence type="ECO:0000256" key="6">
    <source>
        <dbReference type="ARBA" id="ARBA00004484"/>
    </source>
</evidence>
<dbReference type="SUPFAM" id="SSF57850">
    <property type="entry name" value="RING/U-box"/>
    <property type="match status" value="1"/>
</dbReference>
<evidence type="ECO:0000256" key="34">
    <source>
        <dbReference type="ARBA" id="ARBA00082852"/>
    </source>
</evidence>
<evidence type="ECO:0000256" key="18">
    <source>
        <dbReference type="ARBA" id="ARBA00022786"/>
    </source>
</evidence>
<dbReference type="GO" id="GO:0003779">
    <property type="term" value="F:actin binding"/>
    <property type="evidence" value="ECO:0007669"/>
    <property type="project" value="UniProtKB-KW"/>
</dbReference>
<dbReference type="InterPro" id="IPR001607">
    <property type="entry name" value="Znf_UBP"/>
</dbReference>
<keyword evidence="10" id="KW-0488">Methylation</keyword>
<dbReference type="GeneTree" id="ENSGT00940000159563"/>
<reference evidence="38" key="1">
    <citation type="submission" date="2025-08" db="UniProtKB">
        <authorList>
            <consortium name="Ensembl"/>
        </authorList>
    </citation>
    <scope>IDENTIFICATION</scope>
</reference>
<dbReference type="FunFam" id="3.30.40.10:FF:000342">
    <property type="entry name" value="Histone deacetylase 6"/>
    <property type="match status" value="1"/>
</dbReference>
<keyword evidence="18" id="KW-0833">Ubl conjugation pathway</keyword>
<evidence type="ECO:0000256" key="8">
    <source>
        <dbReference type="ARBA" id="ARBA00004906"/>
    </source>
</evidence>
<evidence type="ECO:0000256" key="31">
    <source>
        <dbReference type="ARBA" id="ARBA00049416"/>
    </source>
</evidence>
<dbReference type="InterPro" id="IPR000286">
    <property type="entry name" value="HDACs"/>
</dbReference>
<evidence type="ECO:0000256" key="27">
    <source>
        <dbReference type="ARBA" id="ARBA00023242"/>
    </source>
</evidence>
<keyword evidence="17 35" id="KW-0863">Zinc-finger</keyword>
<keyword evidence="19" id="KW-0378">Hydrolase</keyword>
<dbReference type="Gene3D" id="3.30.40.10">
    <property type="entry name" value="Zinc/RING finger domain, C3HC4 (zinc finger)"/>
    <property type="match status" value="1"/>
</dbReference>
<evidence type="ECO:0000256" key="29">
    <source>
        <dbReference type="ARBA" id="ARBA00049136"/>
    </source>
</evidence>
<feature type="compositionally biased region" description="Polar residues" evidence="36">
    <location>
        <begin position="1091"/>
        <end position="1100"/>
    </location>
</feature>
<evidence type="ECO:0000256" key="7">
    <source>
        <dbReference type="ARBA" id="ARBA00004489"/>
    </source>
</evidence>
<evidence type="ECO:0000256" key="2">
    <source>
        <dbReference type="ARBA" id="ARBA00004120"/>
    </source>
</evidence>
<comment type="catalytic activity">
    <reaction evidence="29">
        <text>N(6)-acetyl-L-lysyl-[protein] + H2O = L-lysyl-[protein] + acetate</text>
        <dbReference type="Rhea" id="RHEA:58108"/>
        <dbReference type="Rhea" id="RHEA-COMP:9752"/>
        <dbReference type="Rhea" id="RHEA-COMP:10731"/>
        <dbReference type="ChEBI" id="CHEBI:15377"/>
        <dbReference type="ChEBI" id="CHEBI:29969"/>
        <dbReference type="ChEBI" id="CHEBI:30089"/>
        <dbReference type="ChEBI" id="CHEBI:61930"/>
    </reaction>
    <physiologicalReaction direction="left-to-right" evidence="29">
        <dbReference type="Rhea" id="RHEA:58109"/>
    </physiologicalReaction>
</comment>
<evidence type="ECO:0000256" key="5">
    <source>
        <dbReference type="ARBA" id="ARBA00004300"/>
    </source>
</evidence>
<keyword evidence="23" id="KW-0805">Transcription regulation</keyword>
<keyword evidence="13" id="KW-0597">Phosphoprotein</keyword>
<comment type="cofactor">
    <cofactor evidence="1">
        <name>Zn(2+)</name>
        <dbReference type="ChEBI" id="CHEBI:29105"/>
    </cofactor>
</comment>
<keyword evidence="14" id="KW-0808">Transferase</keyword>
<comment type="catalytic activity">
    <reaction evidence="31">
        <text>N(6)-acetyl-L-lysyl-[histone] + H2O = L-lysyl-[histone] + acetate</text>
        <dbReference type="Rhea" id="RHEA:58196"/>
        <dbReference type="Rhea" id="RHEA-COMP:9845"/>
        <dbReference type="Rhea" id="RHEA-COMP:11338"/>
        <dbReference type="ChEBI" id="CHEBI:15377"/>
        <dbReference type="ChEBI" id="CHEBI:29969"/>
        <dbReference type="ChEBI" id="CHEBI:30089"/>
        <dbReference type="ChEBI" id="CHEBI:61930"/>
        <dbReference type="EC" id="3.5.1.98"/>
    </reaction>
    <physiologicalReaction direction="left-to-right" evidence="31">
        <dbReference type="Rhea" id="RHEA:58197"/>
    </physiologicalReaction>
</comment>
<gene>
    <name evidence="38" type="primary">HDAC6</name>
</gene>
<dbReference type="InterPro" id="IPR037138">
    <property type="entry name" value="His_deacetylse_dom_sf"/>
</dbReference>
<dbReference type="SUPFAM" id="SSF52768">
    <property type="entry name" value="Arginase/deacetylase"/>
    <property type="match status" value="2"/>
</dbReference>
<evidence type="ECO:0000256" key="1">
    <source>
        <dbReference type="ARBA" id="ARBA00001947"/>
    </source>
</evidence>
<evidence type="ECO:0000256" key="30">
    <source>
        <dbReference type="ARBA" id="ARBA00049193"/>
    </source>
</evidence>
<dbReference type="Pfam" id="PF02148">
    <property type="entry name" value="zf-UBP"/>
    <property type="match status" value="1"/>
</dbReference>
<dbReference type="GO" id="GO:0043204">
    <property type="term" value="C:perikaryon"/>
    <property type="evidence" value="ECO:0007669"/>
    <property type="project" value="UniProtKB-SubCell"/>
</dbReference>
<keyword evidence="11" id="KW-0963">Cytoplasm</keyword>
<keyword evidence="15" id="KW-0479">Metal-binding</keyword>
<feature type="region of interest" description="Disordered" evidence="36">
    <location>
        <begin position="847"/>
        <end position="1136"/>
    </location>
</feature>
<dbReference type="GO" id="GO:0008270">
    <property type="term" value="F:zinc ion binding"/>
    <property type="evidence" value="ECO:0007669"/>
    <property type="project" value="UniProtKB-KW"/>
</dbReference>
<evidence type="ECO:0000313" key="38">
    <source>
        <dbReference type="Ensembl" id="ENSLLEP00000030082.1"/>
    </source>
</evidence>
<evidence type="ECO:0000256" key="12">
    <source>
        <dbReference type="ARBA" id="ARBA00022491"/>
    </source>
</evidence>
<evidence type="ECO:0000256" key="16">
    <source>
        <dbReference type="ARBA" id="ARBA00022737"/>
    </source>
</evidence>
<dbReference type="FunFam" id="3.40.800.20:FF:000005">
    <property type="entry name" value="histone deacetylase 6"/>
    <property type="match status" value="2"/>
</dbReference>
<evidence type="ECO:0000256" key="13">
    <source>
        <dbReference type="ARBA" id="ARBA00022553"/>
    </source>
</evidence>
<feature type="domain" description="UBP-type" evidence="37">
    <location>
        <begin position="1227"/>
        <end position="1325"/>
    </location>
</feature>
<dbReference type="Pfam" id="PF00850">
    <property type="entry name" value="Hist_deacetyl"/>
    <property type="match status" value="2"/>
</dbReference>
<dbReference type="PRINTS" id="PR01270">
    <property type="entry name" value="HDASUPER"/>
</dbReference>
<dbReference type="InterPro" id="IPR013083">
    <property type="entry name" value="Znf_RING/FYVE/PHD"/>
</dbReference>
<comment type="catalytic activity">
    <reaction evidence="30">
        <text>N(6)-(2E)-butenoyl-L-lysyl-[protein] + H2O = (2E)-2-butenoate + L-lysyl-[protein]</text>
        <dbReference type="Rhea" id="RHEA:69172"/>
        <dbReference type="Rhea" id="RHEA-COMP:9752"/>
        <dbReference type="Rhea" id="RHEA-COMP:13707"/>
        <dbReference type="ChEBI" id="CHEBI:15377"/>
        <dbReference type="ChEBI" id="CHEBI:29969"/>
        <dbReference type="ChEBI" id="CHEBI:35899"/>
        <dbReference type="ChEBI" id="CHEBI:137954"/>
    </reaction>
    <physiologicalReaction direction="left-to-right" evidence="30">
        <dbReference type="Rhea" id="RHEA:69173"/>
    </physiologicalReaction>
</comment>
<dbReference type="GO" id="GO:0006950">
    <property type="term" value="P:response to stress"/>
    <property type="evidence" value="ECO:0007669"/>
    <property type="project" value="UniProtKB-ARBA"/>
</dbReference>
<dbReference type="InterPro" id="IPR023696">
    <property type="entry name" value="Ureohydrolase_dom_sf"/>
</dbReference>
<dbReference type="GO" id="GO:0030425">
    <property type="term" value="C:dendrite"/>
    <property type="evidence" value="ECO:0007669"/>
    <property type="project" value="UniProtKB-SubCell"/>
</dbReference>
<keyword evidence="22" id="KW-0156">Chromatin regulator</keyword>
<feature type="compositionally biased region" description="Polar residues" evidence="36">
    <location>
        <begin position="875"/>
        <end position="1028"/>
    </location>
</feature>
<comment type="similarity">
    <text evidence="9">Belongs to the histone deacetylase family. HD type 2 subfamily.</text>
</comment>
<feature type="compositionally biased region" description="Low complexity" evidence="36">
    <location>
        <begin position="1029"/>
        <end position="1044"/>
    </location>
</feature>
<dbReference type="GO" id="GO:0051646">
    <property type="term" value="P:mitochondrion localization"/>
    <property type="evidence" value="ECO:0007669"/>
    <property type="project" value="UniProtKB-ARBA"/>
</dbReference>
<evidence type="ECO:0000256" key="28">
    <source>
        <dbReference type="ARBA" id="ARBA00023273"/>
    </source>
</evidence>
<reference evidence="38" key="2">
    <citation type="submission" date="2025-09" db="UniProtKB">
        <authorList>
            <consortium name="Ensembl"/>
        </authorList>
    </citation>
    <scope>IDENTIFICATION</scope>
</reference>
<evidence type="ECO:0000256" key="32">
    <source>
        <dbReference type="ARBA" id="ARBA00050910"/>
    </source>
</evidence>
<evidence type="ECO:0000256" key="24">
    <source>
        <dbReference type="ARBA" id="ARBA00023163"/>
    </source>
</evidence>
<evidence type="ECO:0000256" key="36">
    <source>
        <dbReference type="SAM" id="MobiDB-lite"/>
    </source>
</evidence>
<keyword evidence="25" id="KW-0009">Actin-binding</keyword>
<comment type="subcellular location">
    <subcellularLocation>
        <location evidence="7">Cell projection</location>
        <location evidence="7">Axon</location>
    </subcellularLocation>
    <subcellularLocation>
        <location evidence="4">Cell projection</location>
        <location evidence="4">Dendrite</location>
    </subcellularLocation>
    <subcellularLocation>
        <location evidence="2">Cytoplasm</location>
        <location evidence="2">Cytoskeleton</location>
        <location evidence="2">Cilium basal body</location>
    </subcellularLocation>
    <subcellularLocation>
        <location evidence="5">Cytoplasm</location>
        <location evidence="5">Cytoskeleton</location>
        <location evidence="5">Microtubule organizing center</location>
        <location evidence="5">Centrosome</location>
    </subcellularLocation>
    <subcellularLocation>
        <location evidence="3">Nucleus</location>
    </subcellularLocation>
    <subcellularLocation>
        <location evidence="6">Perikaryon</location>
    </subcellularLocation>
</comment>
<evidence type="ECO:0000256" key="10">
    <source>
        <dbReference type="ARBA" id="ARBA00022481"/>
    </source>
</evidence>
<evidence type="ECO:0000256" key="9">
    <source>
        <dbReference type="ARBA" id="ARBA00007738"/>
    </source>
</evidence>
<dbReference type="GO" id="GO:0051129">
    <property type="term" value="P:negative regulation of cellular component organization"/>
    <property type="evidence" value="ECO:0007669"/>
    <property type="project" value="UniProtKB-ARBA"/>
</dbReference>
<dbReference type="PROSITE" id="PS50271">
    <property type="entry name" value="ZF_UBP"/>
    <property type="match status" value="1"/>
</dbReference>
<dbReference type="SMART" id="SM00290">
    <property type="entry name" value="ZnF_UBP"/>
    <property type="match status" value="1"/>
</dbReference>
<keyword evidence="21" id="KW-0832">Ubl conjugation</keyword>
<evidence type="ECO:0000256" key="19">
    <source>
        <dbReference type="ARBA" id="ARBA00022801"/>
    </source>
</evidence>
<dbReference type="GO" id="GO:0040029">
    <property type="term" value="P:epigenetic regulation of gene expression"/>
    <property type="evidence" value="ECO:0007669"/>
    <property type="project" value="TreeGrafter"/>
</dbReference>
<dbReference type="GO" id="GO:0032886">
    <property type="term" value="P:regulation of microtubule-based process"/>
    <property type="evidence" value="ECO:0007669"/>
    <property type="project" value="UniProtKB-ARBA"/>
</dbReference>
<feature type="region of interest" description="Disordered" evidence="36">
    <location>
        <begin position="1154"/>
        <end position="1201"/>
    </location>
</feature>
<dbReference type="PANTHER" id="PTHR10625">
    <property type="entry name" value="HISTONE DEACETYLASE HDAC1-RELATED"/>
    <property type="match status" value="1"/>
</dbReference>
<accession>A0A8C5Q0G5</accession>
<dbReference type="PANTHER" id="PTHR10625:SF21">
    <property type="entry name" value="HISTONE DEACETYLASE 6"/>
    <property type="match status" value="1"/>
</dbReference>
<sequence>MASPHDQKPPGARGPSRSPATNPAPGKKPGRKGHSSTSPHCHPSLQEIKKRGHRARRTPERDLCQQLQGMDLGGESAVEATGLVYDERMAEPHCLWDEGFPESPARLLAVRDKLQEYGLMERCTLVPAREASEEELLFVHSPQYVALMKSTQSMSTEELQALADRYDSVYLHPTSYLACSLAVGSVLQLVDKVLQAQVRNGLAAVRPPGHHAHSDKMNGYCMFNQVAVAARYAQHCHGIRRVLIVDWDVHHGQGTQFLFEDDPSVLYFSIHRYENGSFWPHLVESSSSAVGKDRGLRYNINVPWNKTGMKDEDYIAAFLHLLLPVAYEFQPQLVLVAAGFDSVVGDPKGEMSASPSCFAHLTHLLQPLAQGRLILSIEGGYNLRSLADGACAALKILLGDPCPQLPVPFSPCKSALDSISDTILAHRTYWRILQDFDVPEDVSPDLDSALEPVPMDSAGVTAILDASLREVMRPVPKQRTGLVYDEQMMEHYNMWDSHHPECPQRISRIFQRHKELGLVTRCTRLVGRPASQPELQMCHRLRYIQIIEATEHMKPRDLNRLGSDYNSIYINHKSYGNACLAAGSTFAAVEAVVTGKVQNAVCIVRPPGHHAESDSACGFCFFNTVALAARYAQGLKSAADPPVRVLILDWDVHHGNGTQHIFQDDASVLYISIHRYDHGLFFPCSEDASHEQAGCGPGEGFNVNIPWDGGKMGDTEYLMAFHRVVMPIAYEFNPQLVLVSAGFDAARGDPLGGCRVTPEGYAHMTHLLMGLAGGKVVLVLEGGYNLTSISESMVMCTQTLLGDPLPPLLDLRSPRGSALRSVHKVLAVHRRYWRSLRLNVTEQVSLTEDTRDAHSPYKRSPNKRRSGAKAGVSPQPASESPGRSLQPDFTSPGKSPQPDSTSPGRSPQPDSTSPRRSPQPDSTPSGRPQPDSTSPGRSQADSTSPGRSQPDSTSSGRSPQPDSTSSGRSPQPDSTSLGRSPQPDSTSPGRSPQPDSTSPGRSPQPESTSHGQSLKPDSTSSGLSPQPDSTSAGPSAQSVSSSASLLQHLVCSSSSPLPQHVFTSVLSPQSGSSSQDKDTQSSQISQGFLGTENTAINQSRVCKASDSMPDSTSDVSPPEPPCIHGAASVSEQPDTEEGLLQPLLKLRDLQLGEAGDRTAPRSYTASTAAGIPSDQTMDGGSQVPHPRDEPELLSEAAGGDNMTPTPWTLFMDLLQDESGPGIAVPLPWCPHLDTVHALPSGGLDVSAPCTSCDSVLENWVCLTCYQVHCGRYIAQHMLAHHATSGHSVVLSFSDISVWCYACESYVHHEVLHAAKAFAYHAKFGEEMPGL</sequence>
<dbReference type="GO" id="GO:0005813">
    <property type="term" value="C:centrosome"/>
    <property type="evidence" value="ECO:0007669"/>
    <property type="project" value="UniProtKB-SubCell"/>
</dbReference>
<evidence type="ECO:0000256" key="14">
    <source>
        <dbReference type="ARBA" id="ARBA00022679"/>
    </source>
</evidence>
<evidence type="ECO:0000256" key="23">
    <source>
        <dbReference type="ARBA" id="ARBA00023015"/>
    </source>
</evidence>
<dbReference type="GO" id="GO:0000118">
    <property type="term" value="C:histone deacetylase complex"/>
    <property type="evidence" value="ECO:0007669"/>
    <property type="project" value="TreeGrafter"/>
</dbReference>
<keyword evidence="12" id="KW-0678">Repressor</keyword>
<keyword evidence="39" id="KW-1185">Reference proteome</keyword>
<feature type="region of interest" description="Disordered" evidence="36">
    <location>
        <begin position="1"/>
        <end position="60"/>
    </location>
</feature>
<evidence type="ECO:0000256" key="11">
    <source>
        <dbReference type="ARBA" id="ARBA00022490"/>
    </source>
</evidence>
<keyword evidence="26" id="KW-0206">Cytoskeleton</keyword>
<evidence type="ECO:0000256" key="33">
    <source>
        <dbReference type="ARBA" id="ARBA00068733"/>
    </source>
</evidence>
<evidence type="ECO:0000259" key="37">
    <source>
        <dbReference type="PROSITE" id="PS50271"/>
    </source>
</evidence>
<evidence type="ECO:0000256" key="35">
    <source>
        <dbReference type="PROSITE-ProRule" id="PRU00502"/>
    </source>
</evidence>
<keyword evidence="27" id="KW-0539">Nucleus</keyword>
<keyword evidence="24" id="KW-0804">Transcription</keyword>
<evidence type="ECO:0000256" key="22">
    <source>
        <dbReference type="ARBA" id="ARBA00022853"/>
    </source>
</evidence>
<evidence type="ECO:0000256" key="21">
    <source>
        <dbReference type="ARBA" id="ARBA00022843"/>
    </source>
</evidence>
<evidence type="ECO:0000256" key="25">
    <source>
        <dbReference type="ARBA" id="ARBA00023203"/>
    </source>
</evidence>
<keyword evidence="20" id="KW-0862">Zinc</keyword>
<keyword evidence="28" id="KW-0966">Cell projection</keyword>
<evidence type="ECO:0000256" key="3">
    <source>
        <dbReference type="ARBA" id="ARBA00004123"/>
    </source>
</evidence>
<organism evidence="38 39">
    <name type="scientific">Leptobrachium leishanense</name>
    <name type="common">Leishan spiny toad</name>
    <dbReference type="NCBI Taxonomy" id="445787"/>
    <lineage>
        <taxon>Eukaryota</taxon>
        <taxon>Metazoa</taxon>
        <taxon>Chordata</taxon>
        <taxon>Craniata</taxon>
        <taxon>Vertebrata</taxon>
        <taxon>Euteleostomi</taxon>
        <taxon>Amphibia</taxon>
        <taxon>Batrachia</taxon>
        <taxon>Anura</taxon>
        <taxon>Pelobatoidea</taxon>
        <taxon>Megophryidae</taxon>
        <taxon>Leptobrachium</taxon>
    </lineage>
</organism>
<feature type="compositionally biased region" description="Basic residues" evidence="36">
    <location>
        <begin position="856"/>
        <end position="867"/>
    </location>
</feature>
<dbReference type="GO" id="GO:0016740">
    <property type="term" value="F:transferase activity"/>
    <property type="evidence" value="ECO:0007669"/>
    <property type="project" value="UniProtKB-KW"/>
</dbReference>
<comment type="catalytic activity">
    <reaction evidence="32">
        <text>N(6)-acetyl-L-lysyl-[alpha-tubulin] + H2O = L-lysyl-[alpha-tubulin] + acetate</text>
        <dbReference type="Rhea" id="RHEA:21548"/>
        <dbReference type="Rhea" id="RHEA-COMP:11278"/>
        <dbReference type="Rhea" id="RHEA-COMP:11279"/>
        <dbReference type="ChEBI" id="CHEBI:15377"/>
        <dbReference type="ChEBI" id="CHEBI:29969"/>
        <dbReference type="ChEBI" id="CHEBI:30089"/>
        <dbReference type="ChEBI" id="CHEBI:61930"/>
    </reaction>
    <physiologicalReaction direction="left-to-right" evidence="32">
        <dbReference type="Rhea" id="RHEA:21549"/>
    </physiologicalReaction>
</comment>